<dbReference type="EMBL" id="HBGB01013425">
    <property type="protein sequence ID" value="CAD9052676.1"/>
    <property type="molecule type" value="Transcribed_RNA"/>
</dbReference>
<name>A0A7S1JS21_9ALVE</name>
<organism evidence="2">
    <name type="scientific">Vitrella brassicaformis</name>
    <dbReference type="NCBI Taxonomy" id="1169539"/>
    <lineage>
        <taxon>Eukaryota</taxon>
        <taxon>Sar</taxon>
        <taxon>Alveolata</taxon>
        <taxon>Colpodellida</taxon>
        <taxon>Vitrellaceae</taxon>
        <taxon>Vitrella</taxon>
    </lineage>
</organism>
<feature type="region of interest" description="Disordered" evidence="1">
    <location>
        <begin position="27"/>
        <end position="52"/>
    </location>
</feature>
<sequence length="112" mass="12128">MRTPFQLSCGPLLVRPPQWIDQSHNKWMVSQSAHSPTEPTDQQPTQIDRQTDGHVQLGGRTAVCLSVLPACLRSPATQPPGQQPQMDKTPPSDRIARGNALGIVGVCMYASG</sequence>
<protein>
    <submittedName>
        <fullName evidence="2">Uncharacterized protein</fullName>
    </submittedName>
</protein>
<dbReference type="AlphaFoldDB" id="A0A7S1JS21"/>
<gene>
    <name evidence="2" type="ORF">VBRA1451_LOCUS7738</name>
</gene>
<evidence type="ECO:0000256" key="1">
    <source>
        <dbReference type="SAM" id="MobiDB-lite"/>
    </source>
</evidence>
<feature type="compositionally biased region" description="Polar residues" evidence="1">
    <location>
        <begin position="28"/>
        <end position="48"/>
    </location>
</feature>
<proteinExistence type="predicted"/>
<evidence type="ECO:0000313" key="2">
    <source>
        <dbReference type="EMBL" id="CAD9052676.1"/>
    </source>
</evidence>
<feature type="region of interest" description="Disordered" evidence="1">
    <location>
        <begin position="74"/>
        <end position="96"/>
    </location>
</feature>
<accession>A0A7S1JS21</accession>
<reference evidence="2" key="1">
    <citation type="submission" date="2021-01" db="EMBL/GenBank/DDBJ databases">
        <authorList>
            <person name="Corre E."/>
            <person name="Pelletier E."/>
            <person name="Niang G."/>
            <person name="Scheremetjew M."/>
            <person name="Finn R."/>
            <person name="Kale V."/>
            <person name="Holt S."/>
            <person name="Cochrane G."/>
            <person name="Meng A."/>
            <person name="Brown T."/>
            <person name="Cohen L."/>
        </authorList>
    </citation>
    <scope>NUCLEOTIDE SEQUENCE</scope>
    <source>
        <strain evidence="2">CCMP3346</strain>
    </source>
</reference>